<dbReference type="VEuPathDB" id="FungiDB:RhiirA1_475186"/>
<dbReference type="VEuPathDB" id="FungiDB:FUN_018013"/>
<reference evidence="1 2" key="1">
    <citation type="submission" date="2016-04" db="EMBL/GenBank/DDBJ databases">
        <title>Genome analyses suggest a sexual origin of heterokaryosis in a supposedly ancient asexual fungus.</title>
        <authorList>
            <person name="Ropars J."/>
            <person name="Sedzielewska K."/>
            <person name="Noel J."/>
            <person name="Charron P."/>
            <person name="Farinelli L."/>
            <person name="Marton T."/>
            <person name="Kruger M."/>
            <person name="Pelin A."/>
            <person name="Brachmann A."/>
            <person name="Corradi N."/>
        </authorList>
    </citation>
    <scope>NUCLEOTIDE SEQUENCE [LARGE SCALE GENOMIC DNA]</scope>
    <source>
        <strain evidence="1 2">C2</strain>
    </source>
</reference>
<dbReference type="EMBL" id="LLXL01004155">
    <property type="protein sequence ID" value="PKK57717.1"/>
    <property type="molecule type" value="Genomic_DNA"/>
</dbReference>
<organism evidence="1 2">
    <name type="scientific">Rhizophagus irregularis</name>
    <dbReference type="NCBI Taxonomy" id="588596"/>
    <lineage>
        <taxon>Eukaryota</taxon>
        <taxon>Fungi</taxon>
        <taxon>Fungi incertae sedis</taxon>
        <taxon>Mucoromycota</taxon>
        <taxon>Glomeromycotina</taxon>
        <taxon>Glomeromycetes</taxon>
        <taxon>Glomerales</taxon>
        <taxon>Glomeraceae</taxon>
        <taxon>Rhizophagus</taxon>
    </lineage>
</organism>
<evidence type="ECO:0000313" key="1">
    <source>
        <dbReference type="EMBL" id="PKK57717.1"/>
    </source>
</evidence>
<proteinExistence type="predicted"/>
<dbReference type="AlphaFoldDB" id="A0A2N1M7U9"/>
<protein>
    <recommendedName>
        <fullName evidence="3">Reverse transcriptase domain-containing protein</fullName>
    </recommendedName>
</protein>
<comment type="caution">
    <text evidence="1">The sequence shown here is derived from an EMBL/GenBank/DDBJ whole genome shotgun (WGS) entry which is preliminary data.</text>
</comment>
<dbReference type="Proteomes" id="UP000233469">
    <property type="component" value="Unassembled WGS sequence"/>
</dbReference>
<gene>
    <name evidence="1" type="ORF">RhiirC2_797549</name>
</gene>
<evidence type="ECO:0000313" key="2">
    <source>
        <dbReference type="Proteomes" id="UP000233469"/>
    </source>
</evidence>
<sequence length="173" mass="19908">MDDTSYLDSSGNKIQASINIATQFYHFHDVNINGKKSELMVINSKVSRDELYITIGRDNSKIQATDKVIRYLGCYFSSSNLRKRSIKKIKNIIEKFLNPIRRKCITVGHIAYLINHVLIPRVVYVAQLMTLSENEWNLLFTLVIKLVKQICGLPRSYPTSAIYHQYILGINNP</sequence>
<accession>A0A2N1M7U9</accession>
<name>A0A2N1M7U9_9GLOM</name>
<reference evidence="1 2" key="2">
    <citation type="submission" date="2017-10" db="EMBL/GenBank/DDBJ databases">
        <title>Extensive intraspecific genome diversity in a model arbuscular mycorrhizal fungus.</title>
        <authorList>
            <person name="Chen E.C.H."/>
            <person name="Morin E."/>
            <person name="Baudet D."/>
            <person name="Noel J."/>
            <person name="Ndikumana S."/>
            <person name="Charron P."/>
            <person name="St-Onge C."/>
            <person name="Giorgi J."/>
            <person name="Grigoriev I.V."/>
            <person name="Roux C."/>
            <person name="Martin F.M."/>
            <person name="Corradi N."/>
        </authorList>
    </citation>
    <scope>NUCLEOTIDE SEQUENCE [LARGE SCALE GENOMIC DNA]</scope>
    <source>
        <strain evidence="1 2">C2</strain>
    </source>
</reference>
<evidence type="ECO:0008006" key="3">
    <source>
        <dbReference type="Google" id="ProtNLM"/>
    </source>
</evidence>